<feature type="binding site" evidence="5">
    <location>
        <position position="51"/>
    </location>
    <ligand>
        <name>Fe cation</name>
        <dbReference type="ChEBI" id="CHEBI:24875"/>
        <label>1</label>
    </ligand>
</feature>
<evidence type="ECO:0000313" key="8">
    <source>
        <dbReference type="EMBL" id="KPL82032.1"/>
    </source>
</evidence>
<keyword evidence="6" id="KW-0963">Cytoplasm</keyword>
<keyword evidence="3" id="KW-0560">Oxidoreductase</keyword>
<protein>
    <recommendedName>
        <fullName evidence="6">Ferritin</fullName>
        <ecNumber evidence="6">1.16.3.2</ecNumber>
    </recommendedName>
</protein>
<dbReference type="EC" id="1.16.3.2" evidence="6"/>
<dbReference type="InterPro" id="IPR041719">
    <property type="entry name" value="Ferritin_prok"/>
</dbReference>
<evidence type="ECO:0000313" key="9">
    <source>
        <dbReference type="Proteomes" id="UP000050544"/>
    </source>
</evidence>
<keyword evidence="4 5" id="KW-0408">Iron</keyword>
<reference evidence="8 9" key="1">
    <citation type="submission" date="2015-07" db="EMBL/GenBank/DDBJ databases">
        <title>Whole genome sequence of Thermanaerothrix daxensis DSM 23592.</title>
        <authorList>
            <person name="Hemp J."/>
            <person name="Ward L.M."/>
            <person name="Pace L.A."/>
            <person name="Fischer W.W."/>
        </authorList>
    </citation>
    <scope>NUCLEOTIDE SEQUENCE [LARGE SCALE GENOMIC DNA]</scope>
    <source>
        <strain evidence="8 9">GNS-1</strain>
    </source>
</reference>
<dbReference type="AlphaFoldDB" id="A0A0P6YI60"/>
<dbReference type="SUPFAM" id="SSF47240">
    <property type="entry name" value="Ferritin-like"/>
    <property type="match status" value="1"/>
</dbReference>
<feature type="binding site" evidence="5">
    <location>
        <position position="95"/>
    </location>
    <ligand>
        <name>Fe cation</name>
        <dbReference type="ChEBI" id="CHEBI:24875"/>
        <label>1</label>
    </ligand>
</feature>
<dbReference type="OrthoDB" id="9801481at2"/>
<comment type="function">
    <text evidence="6">Iron-storage protein.</text>
</comment>
<dbReference type="InterPro" id="IPR001519">
    <property type="entry name" value="Ferritin"/>
</dbReference>
<comment type="catalytic activity">
    <reaction evidence="6">
        <text>4 Fe(2+) + O2 + 6 H2O = 4 iron(III) oxide-hydroxide + 12 H(+)</text>
        <dbReference type="Rhea" id="RHEA:11972"/>
        <dbReference type="ChEBI" id="CHEBI:15377"/>
        <dbReference type="ChEBI" id="CHEBI:15378"/>
        <dbReference type="ChEBI" id="CHEBI:15379"/>
        <dbReference type="ChEBI" id="CHEBI:29033"/>
        <dbReference type="ChEBI" id="CHEBI:78619"/>
        <dbReference type="EC" id="1.16.3.2"/>
    </reaction>
</comment>
<dbReference type="CDD" id="cd01055">
    <property type="entry name" value="Nonheme_Ferritin"/>
    <property type="match status" value="1"/>
</dbReference>
<dbReference type="GO" id="GO:0004322">
    <property type="term" value="F:ferroxidase activity"/>
    <property type="evidence" value="ECO:0007669"/>
    <property type="project" value="TreeGrafter"/>
</dbReference>
<sequence>MALSKTLNEAINAQIGREFAASLQYTNLAAHFDSHAYPKLAAFFYKQAEEERDHALRFVKYVVEAGGSVAIPAVPAPQPSVASIEEAFRLSLDWEEEVTRQIHHLVDLAVAEKDYQTRHFLDWFVEEQLEEVNTMDTLLRIASRLGEQNSTLLELYLPELAEED</sequence>
<dbReference type="STRING" id="869279.SE15_12990"/>
<keyword evidence="2 5" id="KW-0479">Metal-binding</keyword>
<organism evidence="8 9">
    <name type="scientific">Thermanaerothrix daxensis</name>
    <dbReference type="NCBI Taxonomy" id="869279"/>
    <lineage>
        <taxon>Bacteria</taxon>
        <taxon>Bacillati</taxon>
        <taxon>Chloroflexota</taxon>
        <taxon>Anaerolineae</taxon>
        <taxon>Anaerolineales</taxon>
        <taxon>Anaerolineaceae</taxon>
        <taxon>Thermanaerothrix</taxon>
    </lineage>
</organism>
<dbReference type="GO" id="GO:0008198">
    <property type="term" value="F:ferrous iron binding"/>
    <property type="evidence" value="ECO:0007669"/>
    <property type="project" value="TreeGrafter"/>
</dbReference>
<dbReference type="InterPro" id="IPR012347">
    <property type="entry name" value="Ferritin-like"/>
</dbReference>
<dbReference type="Pfam" id="PF00210">
    <property type="entry name" value="Ferritin"/>
    <property type="match status" value="1"/>
</dbReference>
<dbReference type="GO" id="GO:0006826">
    <property type="term" value="P:iron ion transport"/>
    <property type="evidence" value="ECO:0007669"/>
    <property type="project" value="InterPro"/>
</dbReference>
<dbReference type="GO" id="GO:0006879">
    <property type="term" value="P:intracellular iron ion homeostasis"/>
    <property type="evidence" value="ECO:0007669"/>
    <property type="project" value="UniProtKB-KW"/>
</dbReference>
<comment type="caution">
    <text evidence="8">The sequence shown here is derived from an EMBL/GenBank/DDBJ whole genome shotgun (WGS) entry which is preliminary data.</text>
</comment>
<accession>A0A0P6YI60</accession>
<evidence type="ECO:0000256" key="6">
    <source>
        <dbReference type="RuleBase" id="RU361145"/>
    </source>
</evidence>
<dbReference type="GO" id="GO:0008199">
    <property type="term" value="F:ferric iron binding"/>
    <property type="evidence" value="ECO:0007669"/>
    <property type="project" value="InterPro"/>
</dbReference>
<evidence type="ECO:0000256" key="3">
    <source>
        <dbReference type="ARBA" id="ARBA00023002"/>
    </source>
</evidence>
<gene>
    <name evidence="8" type="ORF">SE15_12990</name>
</gene>
<comment type="similarity">
    <text evidence="6">Belongs to the ferritin family. Prokaryotic subfamily.</text>
</comment>
<feature type="domain" description="Ferritin-like diiron" evidence="7">
    <location>
        <begin position="1"/>
        <end position="146"/>
    </location>
</feature>
<dbReference type="RefSeq" id="WP_054522551.1">
    <property type="nucleotide sequence ID" value="NZ_LGKO01000006.1"/>
</dbReference>
<dbReference type="Gene3D" id="1.20.1260.10">
    <property type="match status" value="1"/>
</dbReference>
<feature type="binding site" evidence="5">
    <location>
        <position position="54"/>
    </location>
    <ligand>
        <name>Fe cation</name>
        <dbReference type="ChEBI" id="CHEBI:24875"/>
        <label>1</label>
    </ligand>
</feature>
<evidence type="ECO:0000256" key="5">
    <source>
        <dbReference type="PIRSR" id="PIRSR601519-1"/>
    </source>
</evidence>
<keyword evidence="9" id="KW-1185">Reference proteome</keyword>
<evidence type="ECO:0000256" key="4">
    <source>
        <dbReference type="ARBA" id="ARBA00023004"/>
    </source>
</evidence>
<comment type="subcellular location">
    <subcellularLocation>
        <location evidence="6">Cytoplasm</location>
    </subcellularLocation>
</comment>
<dbReference type="InterPro" id="IPR008331">
    <property type="entry name" value="Ferritin_DPS_dom"/>
</dbReference>
<dbReference type="PANTHER" id="PTHR11431">
    <property type="entry name" value="FERRITIN"/>
    <property type="match status" value="1"/>
</dbReference>
<dbReference type="PROSITE" id="PS50905">
    <property type="entry name" value="FERRITIN_LIKE"/>
    <property type="match status" value="1"/>
</dbReference>
<evidence type="ECO:0000259" key="7">
    <source>
        <dbReference type="PROSITE" id="PS50905"/>
    </source>
</evidence>
<name>A0A0P6YI60_9CHLR</name>
<dbReference type="EMBL" id="LGKO01000006">
    <property type="protein sequence ID" value="KPL82032.1"/>
    <property type="molecule type" value="Genomic_DNA"/>
</dbReference>
<dbReference type="Proteomes" id="UP000050544">
    <property type="component" value="Unassembled WGS sequence"/>
</dbReference>
<proteinExistence type="inferred from homology"/>
<feature type="binding site" evidence="5">
    <location>
        <position position="18"/>
    </location>
    <ligand>
        <name>Fe cation</name>
        <dbReference type="ChEBI" id="CHEBI:24875"/>
        <label>1</label>
    </ligand>
</feature>
<dbReference type="PANTHER" id="PTHR11431:SF127">
    <property type="entry name" value="BACTERIAL NON-HEME FERRITIN"/>
    <property type="match status" value="1"/>
</dbReference>
<evidence type="ECO:0000256" key="2">
    <source>
        <dbReference type="ARBA" id="ARBA00022723"/>
    </source>
</evidence>
<evidence type="ECO:0000256" key="1">
    <source>
        <dbReference type="ARBA" id="ARBA00022434"/>
    </source>
</evidence>
<dbReference type="GO" id="GO:0005829">
    <property type="term" value="C:cytosol"/>
    <property type="evidence" value="ECO:0007669"/>
    <property type="project" value="TreeGrafter"/>
</dbReference>
<feature type="binding site" evidence="5">
    <location>
        <position position="128"/>
    </location>
    <ligand>
        <name>Fe cation</name>
        <dbReference type="ChEBI" id="CHEBI:24875"/>
        <label>1</label>
    </ligand>
</feature>
<keyword evidence="1 6" id="KW-0409">Iron storage</keyword>
<dbReference type="InterPro" id="IPR009078">
    <property type="entry name" value="Ferritin-like_SF"/>
</dbReference>
<dbReference type="InterPro" id="IPR009040">
    <property type="entry name" value="Ferritin-like_diiron"/>
</dbReference>